<feature type="domain" description="Calcineurin-like phosphoesterase" evidence="1">
    <location>
        <begin position="1"/>
        <end position="199"/>
    </location>
</feature>
<dbReference type="Proteomes" id="UP000727857">
    <property type="component" value="Unassembled WGS sequence"/>
</dbReference>
<reference evidence="2" key="2">
    <citation type="journal article" date="2021" name="PeerJ">
        <title>Extensive microbial diversity within the chicken gut microbiome revealed by metagenomics and culture.</title>
        <authorList>
            <person name="Gilroy R."/>
            <person name="Ravi A."/>
            <person name="Getino M."/>
            <person name="Pursley I."/>
            <person name="Horton D.L."/>
            <person name="Alikhan N.F."/>
            <person name="Baker D."/>
            <person name="Gharbi K."/>
            <person name="Hall N."/>
            <person name="Watson M."/>
            <person name="Adriaenssens E.M."/>
            <person name="Foster-Nyarko E."/>
            <person name="Jarju S."/>
            <person name="Secka A."/>
            <person name="Antonio M."/>
            <person name="Oren A."/>
            <person name="Chaudhuri R.R."/>
            <person name="La Ragione R."/>
            <person name="Hildebrand F."/>
            <person name="Pallen M.J."/>
        </authorList>
    </citation>
    <scope>NUCLEOTIDE SEQUENCE</scope>
    <source>
        <strain evidence="2">517</strain>
    </source>
</reference>
<gene>
    <name evidence="2" type="ORF">IAB16_03765</name>
</gene>
<dbReference type="PIRSF" id="PIRSF033094">
    <property type="entry name" value="Pesterase_CT488"/>
    <property type="match status" value="1"/>
</dbReference>
<proteinExistence type="predicted"/>
<dbReference type="InterPro" id="IPR004843">
    <property type="entry name" value="Calcineurin-like_PHP"/>
</dbReference>
<organism evidence="2 3">
    <name type="scientific">Candidatus Stercoripulliclostridium pullicola</name>
    <dbReference type="NCBI Taxonomy" id="2840953"/>
    <lineage>
        <taxon>Bacteria</taxon>
        <taxon>Bacillati</taxon>
        <taxon>Bacillota</taxon>
        <taxon>Clostridia</taxon>
        <taxon>Eubacteriales</taxon>
        <taxon>Candidatus Stercoripulliclostridium</taxon>
    </lineage>
</organism>
<dbReference type="AlphaFoldDB" id="A0A940DH96"/>
<evidence type="ECO:0000313" key="2">
    <source>
        <dbReference type="EMBL" id="MBO8424112.1"/>
    </source>
</evidence>
<dbReference type="EMBL" id="JADINF010000093">
    <property type="protein sequence ID" value="MBO8424112.1"/>
    <property type="molecule type" value="Genomic_DNA"/>
</dbReference>
<dbReference type="PANTHER" id="PTHR31302">
    <property type="entry name" value="TRANSMEMBRANE PROTEIN WITH METALLOPHOSPHOESTERASE DOMAIN-RELATED"/>
    <property type="match status" value="1"/>
</dbReference>
<dbReference type="InterPro" id="IPR014578">
    <property type="entry name" value="Pesterase_CT488"/>
</dbReference>
<reference evidence="2" key="1">
    <citation type="submission" date="2020-10" db="EMBL/GenBank/DDBJ databases">
        <authorList>
            <person name="Gilroy R."/>
        </authorList>
    </citation>
    <scope>NUCLEOTIDE SEQUENCE</scope>
    <source>
        <strain evidence="2">517</strain>
    </source>
</reference>
<name>A0A940DH96_9FIRM</name>
<dbReference type="PANTHER" id="PTHR31302:SF22">
    <property type="entry name" value="PHOSPHOESTERASE"/>
    <property type="match status" value="1"/>
</dbReference>
<evidence type="ECO:0000313" key="3">
    <source>
        <dbReference type="Proteomes" id="UP000727857"/>
    </source>
</evidence>
<dbReference type="InterPro" id="IPR051158">
    <property type="entry name" value="Metallophosphoesterase_sf"/>
</dbReference>
<dbReference type="InterPro" id="IPR029052">
    <property type="entry name" value="Metallo-depent_PP-like"/>
</dbReference>
<dbReference type="SUPFAM" id="SSF56300">
    <property type="entry name" value="Metallo-dependent phosphatases"/>
    <property type="match status" value="1"/>
</dbReference>
<dbReference type="Gene3D" id="3.60.21.10">
    <property type="match status" value="1"/>
</dbReference>
<protein>
    <submittedName>
        <fullName evidence="2">Metallophosphoesterase</fullName>
    </submittedName>
</protein>
<accession>A0A940DH96</accession>
<comment type="caution">
    <text evidence="2">The sequence shown here is derived from an EMBL/GenBank/DDBJ whole genome shotgun (WGS) entry which is preliminary data.</text>
</comment>
<dbReference type="Pfam" id="PF00149">
    <property type="entry name" value="Metallophos"/>
    <property type="match status" value="1"/>
</dbReference>
<sequence length="232" mass="26268">MHVYAISDPHLSFTEDKPMSVFGAVWENHWDEITADWKAKVQSDDVVLIAGDISWAMYLQDAVKDLELIGALPGTKILIRGNHDYWWSGISKVRAVLPEGTYCLQNDALKIGKYVFAGSRGWSVPETGAAQSAEDAKIFEREIIRMEMSLTAADKLREEGDKLIAMIHYPPFNSRYENSPFTELFRRFGVNKVVYGHLHGVESRTELVRVKHGTEYFLTSCDKLGNVLKLVD</sequence>
<evidence type="ECO:0000259" key="1">
    <source>
        <dbReference type="Pfam" id="PF00149"/>
    </source>
</evidence>
<dbReference type="GO" id="GO:0016787">
    <property type="term" value="F:hydrolase activity"/>
    <property type="evidence" value="ECO:0007669"/>
    <property type="project" value="InterPro"/>
</dbReference>